<dbReference type="PROSITE" id="PS50405">
    <property type="entry name" value="GST_CTER"/>
    <property type="match status" value="1"/>
</dbReference>
<dbReference type="InterPro" id="IPR040079">
    <property type="entry name" value="Glutathione_S-Trfase"/>
</dbReference>
<dbReference type="InterPro" id="IPR036249">
    <property type="entry name" value="Thioredoxin-like_sf"/>
</dbReference>
<accession>A0A316VA61</accession>
<dbReference type="InterPro" id="IPR036282">
    <property type="entry name" value="Glutathione-S-Trfase_C_sf"/>
</dbReference>
<sequence>MSKQINYRTECTGEALKTVNAHKEAKSDQYGEALTLYGSNFCPFVQRVWIALERLGGVEYRYVEIDPYKKPKELLDVNPKGLVPALKIGQDGKCLGESTVILDYLEDRYGNAKEKNSYLQPREDPYLRARQRLAADHINRKLLPAFYRYLQAQEPKDQVQLGQEFVEELKAFEKSMLPAKNGGFWDGSDQLGFVDIQVAPWILRADNVLGHYRGLQLDKVFNESSRFGQFKKALYNDPSFKATTSTDDLYVDSYARYAENRPGTSQVADAINSGRGLP</sequence>
<dbReference type="SFLD" id="SFLDG00358">
    <property type="entry name" value="Main_(cytGST)"/>
    <property type="match status" value="1"/>
</dbReference>
<dbReference type="SFLD" id="SFLDS00019">
    <property type="entry name" value="Glutathione_Transferase_(cytos"/>
    <property type="match status" value="1"/>
</dbReference>
<gene>
    <name evidence="3" type="ORF">FA14DRAFT_180791</name>
</gene>
<dbReference type="STRING" id="1280837.A0A316VA61"/>
<dbReference type="InterPro" id="IPR004045">
    <property type="entry name" value="Glutathione_S-Trfase_N"/>
</dbReference>
<evidence type="ECO:0000259" key="1">
    <source>
        <dbReference type="PROSITE" id="PS50404"/>
    </source>
</evidence>
<dbReference type="PANTHER" id="PTHR43968">
    <property type="match status" value="1"/>
</dbReference>
<keyword evidence="3" id="KW-0808">Transferase</keyword>
<dbReference type="GO" id="GO:0005737">
    <property type="term" value="C:cytoplasm"/>
    <property type="evidence" value="ECO:0007669"/>
    <property type="project" value="TreeGrafter"/>
</dbReference>
<feature type="domain" description="GST C-terminal" evidence="2">
    <location>
        <begin position="124"/>
        <end position="266"/>
    </location>
</feature>
<dbReference type="GeneID" id="37022819"/>
<keyword evidence="4" id="KW-1185">Reference proteome</keyword>
<dbReference type="SUPFAM" id="SSF47616">
    <property type="entry name" value="GST C-terminal domain-like"/>
    <property type="match status" value="1"/>
</dbReference>
<dbReference type="RefSeq" id="XP_025354466.1">
    <property type="nucleotide sequence ID" value="XM_025501038.1"/>
</dbReference>
<dbReference type="InterPro" id="IPR010987">
    <property type="entry name" value="Glutathione-S-Trfase_C-like"/>
</dbReference>
<dbReference type="PANTHER" id="PTHR43968:SF6">
    <property type="entry name" value="GLUTATHIONE S-TRANSFERASE OMEGA"/>
    <property type="match status" value="1"/>
</dbReference>
<evidence type="ECO:0000313" key="4">
    <source>
        <dbReference type="Proteomes" id="UP000245771"/>
    </source>
</evidence>
<dbReference type="CDD" id="cd00570">
    <property type="entry name" value="GST_N_family"/>
    <property type="match status" value="1"/>
</dbReference>
<dbReference type="InterPro" id="IPR050983">
    <property type="entry name" value="GST_Omega/HSP26"/>
</dbReference>
<evidence type="ECO:0000313" key="3">
    <source>
        <dbReference type="EMBL" id="PWN34164.1"/>
    </source>
</evidence>
<dbReference type="Proteomes" id="UP000245771">
    <property type="component" value="Unassembled WGS sequence"/>
</dbReference>
<dbReference type="Gene3D" id="1.20.1050.10">
    <property type="match status" value="1"/>
</dbReference>
<dbReference type="InParanoid" id="A0A316VA61"/>
<dbReference type="Gene3D" id="3.40.30.10">
    <property type="entry name" value="Glutaredoxin"/>
    <property type="match status" value="1"/>
</dbReference>
<dbReference type="EMBL" id="KZ819604">
    <property type="protein sequence ID" value="PWN34164.1"/>
    <property type="molecule type" value="Genomic_DNA"/>
</dbReference>
<reference evidence="3 4" key="1">
    <citation type="journal article" date="2018" name="Mol. Biol. Evol.">
        <title>Broad Genomic Sampling Reveals a Smut Pathogenic Ancestry of the Fungal Clade Ustilaginomycotina.</title>
        <authorList>
            <person name="Kijpornyongpan T."/>
            <person name="Mondo S.J."/>
            <person name="Barry K."/>
            <person name="Sandor L."/>
            <person name="Lee J."/>
            <person name="Lipzen A."/>
            <person name="Pangilinan J."/>
            <person name="LaButti K."/>
            <person name="Hainaut M."/>
            <person name="Henrissat B."/>
            <person name="Grigoriev I.V."/>
            <person name="Spatafora J.W."/>
            <person name="Aime M.C."/>
        </authorList>
    </citation>
    <scope>NUCLEOTIDE SEQUENCE [LARGE SCALE GENOMIC DNA]</scope>
    <source>
        <strain evidence="3 4">MCA 3882</strain>
    </source>
</reference>
<dbReference type="OrthoDB" id="4951845at2759"/>
<proteinExistence type="predicted"/>
<dbReference type="PROSITE" id="PS51354">
    <property type="entry name" value="GLUTAREDOXIN_2"/>
    <property type="match status" value="1"/>
</dbReference>
<dbReference type="Pfam" id="PF13417">
    <property type="entry name" value="GST_N_3"/>
    <property type="match status" value="1"/>
</dbReference>
<organism evidence="3 4">
    <name type="scientific">Meira miltonrushii</name>
    <dbReference type="NCBI Taxonomy" id="1280837"/>
    <lineage>
        <taxon>Eukaryota</taxon>
        <taxon>Fungi</taxon>
        <taxon>Dikarya</taxon>
        <taxon>Basidiomycota</taxon>
        <taxon>Ustilaginomycotina</taxon>
        <taxon>Exobasidiomycetes</taxon>
        <taxon>Exobasidiales</taxon>
        <taxon>Brachybasidiaceae</taxon>
        <taxon>Meira</taxon>
    </lineage>
</organism>
<protein>
    <submittedName>
        <fullName evidence="3">Glutathione S-transferase</fullName>
    </submittedName>
</protein>
<feature type="domain" description="GST N-terminal" evidence="1">
    <location>
        <begin position="32"/>
        <end position="113"/>
    </location>
</feature>
<evidence type="ECO:0000259" key="2">
    <source>
        <dbReference type="PROSITE" id="PS50405"/>
    </source>
</evidence>
<dbReference type="AlphaFoldDB" id="A0A316VA61"/>
<dbReference type="SUPFAM" id="SSF52833">
    <property type="entry name" value="Thioredoxin-like"/>
    <property type="match status" value="1"/>
</dbReference>
<dbReference type="GO" id="GO:0016740">
    <property type="term" value="F:transferase activity"/>
    <property type="evidence" value="ECO:0007669"/>
    <property type="project" value="UniProtKB-KW"/>
</dbReference>
<dbReference type="PROSITE" id="PS50404">
    <property type="entry name" value="GST_NTER"/>
    <property type="match status" value="1"/>
</dbReference>
<name>A0A316VA61_9BASI</name>